<name>A0A0N4VGI6_ENTVE</name>
<dbReference type="InterPro" id="IPR001017">
    <property type="entry name" value="DH_E1"/>
</dbReference>
<sequence>MVSIEYSKALLQVLEVNLAYREYLASIRLACFHNDSTVFGYNEDQTKKLEFSVAQTEENNCLQQNLINAYRRYGYLAADLDPLGLKKPLKVPELAPEMYGLDNETVVKTDNKEVKVFDLVEHLKRLYCGPITAEFMHLIVRNVDTEERHWFASNYEKLQQVTYTTEQKRKFADLMLRCQNFDHFLALKFPTTKRYGGEGAEAMLVFLSELFDRAPIFGIEDIILCIAHRGRLNLLVELMKFPVVQMFRKVANMRGLIEFPESVQGSGDVLMHLSTFLFLTTEGERRIVSRILLKSTALARRNFETTLSNNVFSASSFDHEANGGKVHISMLPNPSHLEAINPAAVGRSRAKAASKRIGDYGGQQSRSGDGVLCVQIHGDGAFTGQGVIWETASLSQTPHFRIGGSIHFVTNNQIAYTAEAHIGRSSVNCTDLAKAIDSPVIHVNGNYPEEVAKAAQLALDYRDKFRKDIFINYLCYRRWGHNEMDDPRFTQPVMYKVIDNRKSVPDQYADALIEQNIMKQDERENILKQQSDRLTNEFRAVNSALPEAKHLKGRWTGMIQAPHSLETWDTGVSRDLLRYIGAKSVTLPKNFVVNSHLQKMHVEARLKKMESGSNIEWGTAEALAFGSLLLQGYDIRISGEDVGRGTFSQRHVVLVDQDTDLANIPLNNLVPNQKNFLEVANSILSEEAVLGYEFGFSIESPRRLCIWEAQFGDFFNGAQIMIDTLLASAESKWLTQTGLLLILPHGIDGMGPEHSSCRMERFLQLCDSREEQNPPDGESVNLRIAYPTTSAQYFHLLRRQVLPPYRKPLVMVGPKVLLRHPMVRFLVNMAKQVPQAASTLADMDEGTYFKPVITDDGVPAKKVVFLTGKHCYTLMKAREERNIDDVVFVRLESLCPFPVEALREALLKYPNAQQYVWSQEEARNSGAWSFVRPRFYNALGIQLKYCGRPELAWNATAIGSIHEAEGKKVIDDTFAA</sequence>
<evidence type="ECO:0000256" key="5">
    <source>
        <dbReference type="ARBA" id="ARBA00023002"/>
    </source>
</evidence>
<comment type="subcellular location">
    <subcellularLocation>
        <location evidence="2">Mitochondrion</location>
    </subcellularLocation>
</comment>
<keyword evidence="10" id="KW-1185">Reference proteome</keyword>
<dbReference type="CDD" id="cd02016">
    <property type="entry name" value="TPP_E1_OGDC_like"/>
    <property type="match status" value="1"/>
</dbReference>
<dbReference type="Proteomes" id="UP000274131">
    <property type="component" value="Unassembled WGS sequence"/>
</dbReference>
<evidence type="ECO:0000313" key="11">
    <source>
        <dbReference type="WBParaSite" id="EVEC_0000990801-mRNA-1"/>
    </source>
</evidence>
<evidence type="ECO:0000256" key="1">
    <source>
        <dbReference type="ARBA" id="ARBA00001964"/>
    </source>
</evidence>
<evidence type="ECO:0000256" key="7">
    <source>
        <dbReference type="ARBA" id="ARBA00023128"/>
    </source>
</evidence>
<dbReference type="AlphaFoldDB" id="A0A0N4VGI6"/>
<evidence type="ECO:0000256" key="4">
    <source>
        <dbReference type="ARBA" id="ARBA00022946"/>
    </source>
</evidence>
<feature type="domain" description="Transketolase-like pyrimidine-binding" evidence="8">
    <location>
        <begin position="615"/>
        <end position="820"/>
    </location>
</feature>
<reference evidence="11" key="1">
    <citation type="submission" date="2017-02" db="UniProtKB">
        <authorList>
            <consortium name="WormBaseParasite"/>
        </authorList>
    </citation>
    <scope>IDENTIFICATION</scope>
</reference>
<keyword evidence="7" id="KW-0496">Mitochondrion</keyword>
<reference evidence="9 10" key="2">
    <citation type="submission" date="2018-10" db="EMBL/GenBank/DDBJ databases">
        <authorList>
            <consortium name="Pathogen Informatics"/>
        </authorList>
    </citation>
    <scope>NUCLEOTIDE SEQUENCE [LARGE SCALE GENOMIC DNA]</scope>
</reference>
<dbReference type="Gene3D" id="3.40.50.11610">
    <property type="entry name" value="Multifunctional 2-oxoglutarate metabolism enzyme, C-terminal domain"/>
    <property type="match status" value="1"/>
</dbReference>
<dbReference type="InterPro" id="IPR011603">
    <property type="entry name" value="2oxoglutarate_DH_E1"/>
</dbReference>
<dbReference type="InterPro" id="IPR029061">
    <property type="entry name" value="THDP-binding"/>
</dbReference>
<dbReference type="EMBL" id="UXUI01009939">
    <property type="protein sequence ID" value="VDD94531.1"/>
    <property type="molecule type" value="Genomic_DNA"/>
</dbReference>
<dbReference type="GO" id="GO:0005739">
    <property type="term" value="C:mitochondrion"/>
    <property type="evidence" value="ECO:0007669"/>
    <property type="project" value="UniProtKB-SubCell"/>
</dbReference>
<dbReference type="PANTHER" id="PTHR23152">
    <property type="entry name" value="2-OXOGLUTARATE DEHYDROGENASE"/>
    <property type="match status" value="1"/>
</dbReference>
<keyword evidence="5" id="KW-0560">Oxidoreductase</keyword>
<evidence type="ECO:0000256" key="6">
    <source>
        <dbReference type="ARBA" id="ARBA00023052"/>
    </source>
</evidence>
<dbReference type="NCBIfam" id="TIGR00239">
    <property type="entry name" value="2oxo_dh_E1"/>
    <property type="match status" value="1"/>
</dbReference>
<dbReference type="Pfam" id="PF00676">
    <property type="entry name" value="E1_dh"/>
    <property type="match status" value="1"/>
</dbReference>
<comment type="cofactor">
    <cofactor evidence="1">
        <name>thiamine diphosphate</name>
        <dbReference type="ChEBI" id="CHEBI:58937"/>
    </cofactor>
</comment>
<dbReference type="Gene3D" id="3.40.50.12470">
    <property type="match status" value="1"/>
</dbReference>
<dbReference type="Gene3D" id="1.10.287.1150">
    <property type="entry name" value="TPP helical domain"/>
    <property type="match status" value="1"/>
</dbReference>
<evidence type="ECO:0000259" key="8">
    <source>
        <dbReference type="SMART" id="SM00861"/>
    </source>
</evidence>
<organism evidence="11">
    <name type="scientific">Enterobius vermicularis</name>
    <name type="common">Human pinworm</name>
    <dbReference type="NCBI Taxonomy" id="51028"/>
    <lineage>
        <taxon>Eukaryota</taxon>
        <taxon>Metazoa</taxon>
        <taxon>Ecdysozoa</taxon>
        <taxon>Nematoda</taxon>
        <taxon>Chromadorea</taxon>
        <taxon>Rhabditida</taxon>
        <taxon>Spirurina</taxon>
        <taxon>Oxyuridomorpha</taxon>
        <taxon>Oxyuroidea</taxon>
        <taxon>Oxyuridae</taxon>
        <taxon>Enterobius</taxon>
    </lineage>
</organism>
<accession>A0A0N4VGI6</accession>
<evidence type="ECO:0000256" key="3">
    <source>
        <dbReference type="ARBA" id="ARBA00006936"/>
    </source>
</evidence>
<evidence type="ECO:0000256" key="2">
    <source>
        <dbReference type="ARBA" id="ARBA00004173"/>
    </source>
</evidence>
<proteinExistence type="inferred from homology"/>
<evidence type="ECO:0000313" key="9">
    <source>
        <dbReference type="EMBL" id="VDD94531.1"/>
    </source>
</evidence>
<dbReference type="PANTHER" id="PTHR23152:SF4">
    <property type="entry name" value="2-OXOADIPATE DEHYDROGENASE COMPLEX COMPONENT E1"/>
    <property type="match status" value="1"/>
</dbReference>
<protein>
    <submittedName>
        <fullName evidence="11">Transket_pyr domain-containing protein</fullName>
    </submittedName>
</protein>
<dbReference type="SUPFAM" id="SSF52518">
    <property type="entry name" value="Thiamin diphosphate-binding fold (THDP-binding)"/>
    <property type="match status" value="2"/>
</dbReference>
<dbReference type="Gene3D" id="3.40.50.970">
    <property type="match status" value="1"/>
</dbReference>
<dbReference type="SMART" id="SM00861">
    <property type="entry name" value="Transket_pyr"/>
    <property type="match status" value="1"/>
</dbReference>
<dbReference type="InterPro" id="IPR005475">
    <property type="entry name" value="Transketolase-like_Pyr-bd"/>
</dbReference>
<gene>
    <name evidence="9" type="ORF">EVEC_LOCUS9282</name>
</gene>
<keyword evidence="6" id="KW-0786">Thiamine pyrophosphate</keyword>
<dbReference type="STRING" id="51028.A0A0N4VGI6"/>
<keyword evidence="4" id="KW-0809">Transit peptide</keyword>
<dbReference type="GO" id="GO:0016624">
    <property type="term" value="F:oxidoreductase activity, acting on the aldehyde or oxo group of donors, disulfide as acceptor"/>
    <property type="evidence" value="ECO:0007669"/>
    <property type="project" value="InterPro"/>
</dbReference>
<dbReference type="OrthoDB" id="413077at2759"/>
<evidence type="ECO:0000313" key="10">
    <source>
        <dbReference type="Proteomes" id="UP000274131"/>
    </source>
</evidence>
<comment type="similarity">
    <text evidence="3">Belongs to the alpha-ketoglutarate dehydrogenase family.</text>
</comment>
<dbReference type="GO" id="GO:0030976">
    <property type="term" value="F:thiamine pyrophosphate binding"/>
    <property type="evidence" value="ECO:0007669"/>
    <property type="project" value="InterPro"/>
</dbReference>
<dbReference type="InterPro" id="IPR031717">
    <property type="entry name" value="ODO-1/KGD_C"/>
</dbReference>
<dbReference type="InterPro" id="IPR042179">
    <property type="entry name" value="KGD_C_sf"/>
</dbReference>
<dbReference type="Pfam" id="PF02779">
    <property type="entry name" value="Transket_pyr"/>
    <property type="match status" value="1"/>
</dbReference>
<dbReference type="Pfam" id="PF16870">
    <property type="entry name" value="OxoGdeHyase_C"/>
    <property type="match status" value="1"/>
</dbReference>
<dbReference type="PIRSF" id="PIRSF000157">
    <property type="entry name" value="Oxoglu_dh_E1"/>
    <property type="match status" value="1"/>
</dbReference>
<dbReference type="WBParaSite" id="EVEC_0000990801-mRNA-1">
    <property type="protein sequence ID" value="EVEC_0000990801-mRNA-1"/>
    <property type="gene ID" value="EVEC_0000990801"/>
</dbReference>